<dbReference type="HOGENOM" id="CLU_183332_0_0_1"/>
<proteinExistence type="predicted"/>
<name>K3YYW7_SETIT</name>
<dbReference type="AlphaFoldDB" id="K3YYW7"/>
<accession>K3YYW7</accession>
<evidence type="ECO:0000313" key="2">
    <source>
        <dbReference type="EnsemblPlants" id="KQL31945"/>
    </source>
</evidence>
<dbReference type="FunFam" id="1.20.1280.50:FF:000023">
    <property type="entry name" value="F-box/LRR-repeat protein 4"/>
    <property type="match status" value="1"/>
</dbReference>
<reference evidence="1 3" key="1">
    <citation type="journal article" date="2012" name="Nat. Biotechnol.">
        <title>Reference genome sequence of the model plant Setaria.</title>
        <authorList>
            <person name="Bennetzen J.L."/>
            <person name="Schmutz J."/>
            <person name="Wang H."/>
            <person name="Percifield R."/>
            <person name="Hawkins J."/>
            <person name="Pontaroli A.C."/>
            <person name="Estep M."/>
            <person name="Feng L."/>
            <person name="Vaughn J.N."/>
            <person name="Grimwood J."/>
            <person name="Jenkins J."/>
            <person name="Barry K."/>
            <person name="Lindquist E."/>
            <person name="Hellsten U."/>
            <person name="Deshpande S."/>
            <person name="Wang X."/>
            <person name="Wu X."/>
            <person name="Mitros T."/>
            <person name="Triplett J."/>
            <person name="Yang X."/>
            <person name="Ye C.Y."/>
            <person name="Mauro-Herrera M."/>
            <person name="Wang L."/>
            <person name="Li P."/>
            <person name="Sharma M."/>
            <person name="Sharma R."/>
            <person name="Ronald P.C."/>
            <person name="Panaud O."/>
            <person name="Kellogg E.A."/>
            <person name="Brutnell T.P."/>
            <person name="Doust A.N."/>
            <person name="Tuskan G.A."/>
            <person name="Rokhsar D."/>
            <person name="Devos K.M."/>
        </authorList>
    </citation>
    <scope>NUCLEOTIDE SEQUENCE [LARGE SCALE GENOMIC DNA]</scope>
    <source>
        <strain evidence="3">cv. Yugu1</strain>
        <strain evidence="1">Yugu1</strain>
    </source>
</reference>
<protein>
    <recommendedName>
        <fullName evidence="4">F-box domain-containing protein</fullName>
    </recommendedName>
</protein>
<dbReference type="EMBL" id="CM003528">
    <property type="protein sequence ID" value="RCV08771.1"/>
    <property type="molecule type" value="Genomic_DNA"/>
</dbReference>
<sequence length="97" mass="10636">MEDLPEPLLSDIIKRITRTGDRNSLSIVSKQLYDVDAEERGTIHVGCGLHPATESLSSLCSRFPNLWKVDINYSGNDDGSFGVNFTKQAVKGGLLNL</sequence>
<dbReference type="eggNOG" id="KOG1947">
    <property type="taxonomic scope" value="Eukaryota"/>
</dbReference>
<keyword evidence="3" id="KW-1185">Reference proteome</keyword>
<dbReference type="Gene3D" id="1.20.1280.50">
    <property type="match status" value="1"/>
</dbReference>
<dbReference type="Proteomes" id="UP000004995">
    <property type="component" value="Unassembled WGS sequence"/>
</dbReference>
<dbReference type="OrthoDB" id="550575at2759"/>
<evidence type="ECO:0000313" key="3">
    <source>
        <dbReference type="Proteomes" id="UP000004995"/>
    </source>
</evidence>
<evidence type="ECO:0008006" key="4">
    <source>
        <dbReference type="Google" id="ProtNLM"/>
    </source>
</evidence>
<gene>
    <name evidence="1" type="ORF">SETIT_1G353100v2</name>
</gene>
<dbReference type="Gramene" id="KQL31945">
    <property type="protein sequence ID" value="KQL31945"/>
    <property type="gene ID" value="SETIT_019473mg"/>
</dbReference>
<evidence type="ECO:0000313" key="1">
    <source>
        <dbReference type="EMBL" id="RCV08771.1"/>
    </source>
</evidence>
<dbReference type="EMBL" id="AGNK02000587">
    <property type="status" value="NOT_ANNOTATED_CDS"/>
    <property type="molecule type" value="Genomic_DNA"/>
</dbReference>
<dbReference type="STRING" id="4555.K3YYW7"/>
<reference evidence="2" key="3">
    <citation type="submission" date="2018-08" db="UniProtKB">
        <authorList>
            <consortium name="EnsemblPlants"/>
        </authorList>
    </citation>
    <scope>IDENTIFICATION</scope>
    <source>
        <strain evidence="2">Yugu1</strain>
    </source>
</reference>
<reference evidence="1" key="2">
    <citation type="submission" date="2015-07" db="EMBL/GenBank/DDBJ databases">
        <authorList>
            <person name="Noorani M."/>
        </authorList>
    </citation>
    <scope>NUCLEOTIDE SEQUENCE</scope>
    <source>
        <strain evidence="1">Yugu1</strain>
    </source>
</reference>
<organism evidence="2 3">
    <name type="scientific">Setaria italica</name>
    <name type="common">Foxtail millet</name>
    <name type="synonym">Panicum italicum</name>
    <dbReference type="NCBI Taxonomy" id="4555"/>
    <lineage>
        <taxon>Eukaryota</taxon>
        <taxon>Viridiplantae</taxon>
        <taxon>Streptophyta</taxon>
        <taxon>Embryophyta</taxon>
        <taxon>Tracheophyta</taxon>
        <taxon>Spermatophyta</taxon>
        <taxon>Magnoliopsida</taxon>
        <taxon>Liliopsida</taxon>
        <taxon>Poales</taxon>
        <taxon>Poaceae</taxon>
        <taxon>PACMAD clade</taxon>
        <taxon>Panicoideae</taxon>
        <taxon>Panicodae</taxon>
        <taxon>Paniceae</taxon>
        <taxon>Cenchrinae</taxon>
        <taxon>Setaria</taxon>
    </lineage>
</organism>
<dbReference type="EnsemblPlants" id="KQL31945">
    <property type="protein sequence ID" value="KQL31945"/>
    <property type="gene ID" value="SETIT_019473mg"/>
</dbReference>